<accession>A0AAD5KLK9</accession>
<keyword evidence="2" id="KW-1185">Reference proteome</keyword>
<proteinExistence type="predicted"/>
<sequence length="175" mass="19676">MQAVTHLSTLKSLDIVLDTDNVYTDDGLFECILKLQGTTIQELSIHGIRHLSPPMCDAIANLKFLKRFRSAWYDKVQVVDGPALIKMVKKSESLTHIELKHITLTGIKNPLKTYLTRQLNGFRGKILVQYRHGSSSSSEAGLVCYGLLRNKMVGQTEIGFQKQESINKCSWRASP</sequence>
<reference evidence="1" key="1">
    <citation type="journal article" date="2022" name="IScience">
        <title>Evolution of zygomycete secretomes and the origins of terrestrial fungal ecologies.</title>
        <authorList>
            <person name="Chang Y."/>
            <person name="Wang Y."/>
            <person name="Mondo S."/>
            <person name="Ahrendt S."/>
            <person name="Andreopoulos W."/>
            <person name="Barry K."/>
            <person name="Beard J."/>
            <person name="Benny G.L."/>
            <person name="Blankenship S."/>
            <person name="Bonito G."/>
            <person name="Cuomo C."/>
            <person name="Desiro A."/>
            <person name="Gervers K.A."/>
            <person name="Hundley H."/>
            <person name="Kuo A."/>
            <person name="LaButti K."/>
            <person name="Lang B.F."/>
            <person name="Lipzen A."/>
            <person name="O'Donnell K."/>
            <person name="Pangilinan J."/>
            <person name="Reynolds N."/>
            <person name="Sandor L."/>
            <person name="Smith M.E."/>
            <person name="Tsang A."/>
            <person name="Grigoriev I.V."/>
            <person name="Stajich J.E."/>
            <person name="Spatafora J.W."/>
        </authorList>
    </citation>
    <scope>NUCLEOTIDE SEQUENCE</scope>
    <source>
        <strain evidence="1">RSA 2281</strain>
    </source>
</reference>
<evidence type="ECO:0000313" key="1">
    <source>
        <dbReference type="EMBL" id="KAI9274714.1"/>
    </source>
</evidence>
<comment type="caution">
    <text evidence="1">The sequence shown here is derived from an EMBL/GenBank/DDBJ whole genome shotgun (WGS) entry which is preliminary data.</text>
</comment>
<dbReference type="AlphaFoldDB" id="A0AAD5KLK9"/>
<evidence type="ECO:0000313" key="2">
    <source>
        <dbReference type="Proteomes" id="UP001209540"/>
    </source>
</evidence>
<name>A0AAD5KLK9_9FUNG</name>
<dbReference type="Proteomes" id="UP001209540">
    <property type="component" value="Unassembled WGS sequence"/>
</dbReference>
<reference evidence="1" key="2">
    <citation type="submission" date="2023-02" db="EMBL/GenBank/DDBJ databases">
        <authorList>
            <consortium name="DOE Joint Genome Institute"/>
            <person name="Mondo S.J."/>
            <person name="Chang Y."/>
            <person name="Wang Y."/>
            <person name="Ahrendt S."/>
            <person name="Andreopoulos W."/>
            <person name="Barry K."/>
            <person name="Beard J."/>
            <person name="Benny G.L."/>
            <person name="Blankenship S."/>
            <person name="Bonito G."/>
            <person name="Cuomo C."/>
            <person name="Desiro A."/>
            <person name="Gervers K.A."/>
            <person name="Hundley H."/>
            <person name="Kuo A."/>
            <person name="LaButti K."/>
            <person name="Lang B.F."/>
            <person name="Lipzen A."/>
            <person name="O'Donnell K."/>
            <person name="Pangilinan J."/>
            <person name="Reynolds N."/>
            <person name="Sandor L."/>
            <person name="Smith M.W."/>
            <person name="Tsang A."/>
            <person name="Grigoriev I.V."/>
            <person name="Stajich J.E."/>
            <person name="Spatafora J.W."/>
        </authorList>
    </citation>
    <scope>NUCLEOTIDE SEQUENCE</scope>
    <source>
        <strain evidence="1">RSA 2281</strain>
    </source>
</reference>
<gene>
    <name evidence="1" type="ORF">BDA99DRAFT_498329</name>
</gene>
<dbReference type="EMBL" id="JAIXMP010000004">
    <property type="protein sequence ID" value="KAI9274714.1"/>
    <property type="molecule type" value="Genomic_DNA"/>
</dbReference>
<protein>
    <submittedName>
        <fullName evidence="1">Uncharacterized protein</fullName>
    </submittedName>
</protein>
<organism evidence="1 2">
    <name type="scientific">Phascolomyces articulosus</name>
    <dbReference type="NCBI Taxonomy" id="60185"/>
    <lineage>
        <taxon>Eukaryota</taxon>
        <taxon>Fungi</taxon>
        <taxon>Fungi incertae sedis</taxon>
        <taxon>Mucoromycota</taxon>
        <taxon>Mucoromycotina</taxon>
        <taxon>Mucoromycetes</taxon>
        <taxon>Mucorales</taxon>
        <taxon>Lichtheimiaceae</taxon>
        <taxon>Phascolomyces</taxon>
    </lineage>
</organism>